<evidence type="ECO:0000313" key="9">
    <source>
        <dbReference type="Proteomes" id="UP000294881"/>
    </source>
</evidence>
<dbReference type="InterPro" id="IPR037121">
    <property type="entry name" value="Ribosomal_bL25_C"/>
</dbReference>
<reference evidence="8 9" key="1">
    <citation type="submission" date="2019-03" db="EMBL/GenBank/DDBJ databases">
        <title>Genomic Encyclopedia of Type Strains, Phase IV (KMG-IV): sequencing the most valuable type-strain genomes for metagenomic binning, comparative biology and taxonomic classification.</title>
        <authorList>
            <person name="Goeker M."/>
        </authorList>
    </citation>
    <scope>NUCLEOTIDE SEQUENCE [LARGE SCALE GENOMIC DNA]</scope>
    <source>
        <strain evidence="8 9">DSM 22958</strain>
    </source>
</reference>
<comment type="similarity">
    <text evidence="5">Belongs to the bacterial ribosomal protein bL25 family. CTC subfamily.</text>
</comment>
<name>A0A4R2GTY0_9HYPH</name>
<dbReference type="AlphaFoldDB" id="A0A4R2GTY0"/>
<dbReference type="InterPro" id="IPR029751">
    <property type="entry name" value="Ribosomal_L25_dom"/>
</dbReference>
<sequence>MTAVKQINAEARTRVGKGAARELRRQGRSPAVIYGAGQDPLPISIEYAPLRMAIFAGGFMTTIFEITVGSKKERVIPRDYQLDPVRDTPLHVDFLRVTRDATIDVDVPVHFINQEASPGLKAGGTLNIVRHHVSLTVRADAIPDAIEIDVAGLNVGDTIHISAVKLPAGAEPSIHDRDFTIASIVAPTVSQEPAAEEAAPEA</sequence>
<feature type="domain" description="Large ribosomal subunit protein bL25 beta" evidence="7">
    <location>
        <begin position="103"/>
        <end position="187"/>
    </location>
</feature>
<dbReference type="GO" id="GO:0006412">
    <property type="term" value="P:translation"/>
    <property type="evidence" value="ECO:0007669"/>
    <property type="project" value="UniProtKB-UniRule"/>
</dbReference>
<dbReference type="InterPro" id="IPR001021">
    <property type="entry name" value="Ribosomal_bL25_long"/>
</dbReference>
<dbReference type="PANTHER" id="PTHR33284:SF1">
    <property type="entry name" value="RIBOSOMAL PROTEIN L25_GLN-TRNA SYNTHETASE, ANTI-CODON-BINDING DOMAIN-CONTAINING PROTEIN"/>
    <property type="match status" value="1"/>
</dbReference>
<evidence type="ECO:0000256" key="3">
    <source>
        <dbReference type="ARBA" id="ARBA00022980"/>
    </source>
</evidence>
<dbReference type="OrthoDB" id="9806411at2"/>
<dbReference type="CDD" id="cd00495">
    <property type="entry name" value="Ribosomal_L25_TL5_CTC"/>
    <property type="match status" value="1"/>
</dbReference>
<dbReference type="Pfam" id="PF14693">
    <property type="entry name" value="Ribosomal_TL5_C"/>
    <property type="match status" value="1"/>
</dbReference>
<evidence type="ECO:0000256" key="2">
    <source>
        <dbReference type="ARBA" id="ARBA00022884"/>
    </source>
</evidence>
<dbReference type="Proteomes" id="UP000294881">
    <property type="component" value="Unassembled WGS sequence"/>
</dbReference>
<evidence type="ECO:0000256" key="5">
    <source>
        <dbReference type="HAMAP-Rule" id="MF_01334"/>
    </source>
</evidence>
<dbReference type="Pfam" id="PF01386">
    <property type="entry name" value="Ribosomal_L25p"/>
    <property type="match status" value="1"/>
</dbReference>
<keyword evidence="4 5" id="KW-0687">Ribonucleoprotein</keyword>
<dbReference type="HAMAP" id="MF_01334">
    <property type="entry name" value="Ribosomal_bL25_CTC"/>
    <property type="match status" value="1"/>
</dbReference>
<dbReference type="InterPro" id="IPR020057">
    <property type="entry name" value="Ribosomal_bL25_b-dom"/>
</dbReference>
<gene>
    <name evidence="5" type="primary">rplY</name>
    <name evidence="5" type="synonym">ctc</name>
    <name evidence="8" type="ORF">EV666_10628</name>
</gene>
<keyword evidence="1 5" id="KW-0699">rRNA-binding</keyword>
<evidence type="ECO:0000256" key="4">
    <source>
        <dbReference type="ARBA" id="ARBA00023274"/>
    </source>
</evidence>
<keyword evidence="9" id="KW-1185">Reference proteome</keyword>
<dbReference type="InterPro" id="IPR011035">
    <property type="entry name" value="Ribosomal_bL25/Gln-tRNA_synth"/>
</dbReference>
<organism evidence="8 9">
    <name type="scientific">Camelimonas lactis</name>
    <dbReference type="NCBI Taxonomy" id="659006"/>
    <lineage>
        <taxon>Bacteria</taxon>
        <taxon>Pseudomonadati</taxon>
        <taxon>Pseudomonadota</taxon>
        <taxon>Alphaproteobacteria</taxon>
        <taxon>Hyphomicrobiales</taxon>
        <taxon>Chelatococcaceae</taxon>
        <taxon>Camelimonas</taxon>
    </lineage>
</organism>
<dbReference type="GO" id="GO:0008097">
    <property type="term" value="F:5S rRNA binding"/>
    <property type="evidence" value="ECO:0007669"/>
    <property type="project" value="InterPro"/>
</dbReference>
<dbReference type="EMBL" id="SLWL01000006">
    <property type="protein sequence ID" value="TCO13318.1"/>
    <property type="molecule type" value="Genomic_DNA"/>
</dbReference>
<keyword evidence="2 5" id="KW-0694">RNA-binding</keyword>
<keyword evidence="3 5" id="KW-0689">Ribosomal protein</keyword>
<accession>A0A4R2GTY0</accession>
<feature type="domain" description="Large ribosomal subunit protein bL25 L25" evidence="6">
    <location>
        <begin position="7"/>
        <end position="94"/>
    </location>
</feature>
<dbReference type="Gene3D" id="2.40.240.10">
    <property type="entry name" value="Ribosomal Protein L25, Chain P"/>
    <property type="match status" value="1"/>
</dbReference>
<comment type="function">
    <text evidence="5">This is one of the proteins that binds to the 5S RNA in the ribosome where it forms part of the central protuberance.</text>
</comment>
<proteinExistence type="inferred from homology"/>
<dbReference type="RefSeq" id="WP_132006091.1">
    <property type="nucleotide sequence ID" value="NZ_JBHUNN010000002.1"/>
</dbReference>
<dbReference type="SUPFAM" id="SSF50715">
    <property type="entry name" value="Ribosomal protein L25-like"/>
    <property type="match status" value="1"/>
</dbReference>
<evidence type="ECO:0000256" key="1">
    <source>
        <dbReference type="ARBA" id="ARBA00022730"/>
    </source>
</evidence>
<dbReference type="NCBIfam" id="NF004128">
    <property type="entry name" value="PRK05618.1-2"/>
    <property type="match status" value="1"/>
</dbReference>
<dbReference type="GO" id="GO:0022625">
    <property type="term" value="C:cytosolic large ribosomal subunit"/>
    <property type="evidence" value="ECO:0007669"/>
    <property type="project" value="TreeGrafter"/>
</dbReference>
<evidence type="ECO:0000259" key="6">
    <source>
        <dbReference type="Pfam" id="PF01386"/>
    </source>
</evidence>
<dbReference type="GO" id="GO:0003735">
    <property type="term" value="F:structural constituent of ribosome"/>
    <property type="evidence" value="ECO:0007669"/>
    <property type="project" value="InterPro"/>
</dbReference>
<dbReference type="PANTHER" id="PTHR33284">
    <property type="entry name" value="RIBOSOMAL PROTEIN L25/GLN-TRNA SYNTHETASE, ANTI-CODON-BINDING DOMAIN-CONTAINING PROTEIN"/>
    <property type="match status" value="1"/>
</dbReference>
<evidence type="ECO:0000259" key="7">
    <source>
        <dbReference type="Pfam" id="PF14693"/>
    </source>
</evidence>
<comment type="subunit">
    <text evidence="5">Part of the 50S ribosomal subunit; part of the 5S rRNA/L5/L18/L25 subcomplex. Contacts the 5S rRNA. Binds to the 5S rRNA independently of L5 and L18.</text>
</comment>
<dbReference type="InterPro" id="IPR020056">
    <property type="entry name" value="Rbsml_bL25/Gln-tRNA_synth_N"/>
</dbReference>
<dbReference type="NCBIfam" id="TIGR00731">
    <property type="entry name" value="bL25_bact_ctc"/>
    <property type="match status" value="1"/>
</dbReference>
<dbReference type="Gene3D" id="2.170.120.20">
    <property type="entry name" value="Ribosomal protein L25, beta domain"/>
    <property type="match status" value="1"/>
</dbReference>
<comment type="caution">
    <text evidence="8">The sequence shown here is derived from an EMBL/GenBank/DDBJ whole genome shotgun (WGS) entry which is preliminary data.</text>
</comment>
<protein>
    <recommendedName>
        <fullName evidence="5">Large ribosomal subunit protein bL25</fullName>
    </recommendedName>
    <alternativeName>
        <fullName evidence="5">General stress protein CTC</fullName>
    </alternativeName>
</protein>
<evidence type="ECO:0000313" key="8">
    <source>
        <dbReference type="EMBL" id="TCO13318.1"/>
    </source>
</evidence>
<dbReference type="InterPro" id="IPR020930">
    <property type="entry name" value="Ribosomal_uL5_bac-type"/>
</dbReference>